<comment type="caution">
    <text evidence="6">The sequence shown here is derived from an EMBL/GenBank/DDBJ whole genome shotgun (WGS) entry which is preliminary data.</text>
</comment>
<dbReference type="GO" id="GO:0010265">
    <property type="term" value="P:SCF complex assembly"/>
    <property type="evidence" value="ECO:0007669"/>
    <property type="project" value="InterPro"/>
</dbReference>
<evidence type="ECO:0000259" key="4">
    <source>
        <dbReference type="Pfam" id="PF05678"/>
    </source>
</evidence>
<dbReference type="InterPro" id="IPR011989">
    <property type="entry name" value="ARM-like"/>
</dbReference>
<keyword evidence="2" id="KW-0833">Ubl conjugation pathway</keyword>
<gene>
    <name evidence="6" type="ORF">HPP92_027749</name>
    <name evidence="5" type="ORF">HPP92_027807</name>
</gene>
<accession>A0A835P8P9</accession>
<dbReference type="OrthoDB" id="6260732at2759"/>
<sequence>MLIKDKDRVSFTPRLNFDLLLYAGHLDLVAFEKAVSCFSLLYLQHVRRAAVLALSTAAHNKPNLIKGLLLEMLQFLYDQTTVKAKLTCSSNMARMKKRADSGGKERPVVIQMLPAKVIRAEPNEFMALVQLLTGLPRQACMGAHSAAPQFPTRVKPRPWKPPTLWRDDGHTPSVDDQLPEQAPQVLNEEEKQH</sequence>
<organism evidence="6 7">
    <name type="scientific">Vanilla planifolia</name>
    <name type="common">Vanilla</name>
    <dbReference type="NCBI Taxonomy" id="51239"/>
    <lineage>
        <taxon>Eukaryota</taxon>
        <taxon>Viridiplantae</taxon>
        <taxon>Streptophyta</taxon>
        <taxon>Embryophyta</taxon>
        <taxon>Tracheophyta</taxon>
        <taxon>Spermatophyta</taxon>
        <taxon>Magnoliopsida</taxon>
        <taxon>Liliopsida</taxon>
        <taxon>Asparagales</taxon>
        <taxon>Orchidaceae</taxon>
        <taxon>Vanilloideae</taxon>
        <taxon>Vanilleae</taxon>
        <taxon>Vanilla</taxon>
    </lineage>
</organism>
<dbReference type="AlphaFoldDB" id="A0A835P8P9"/>
<dbReference type="EMBL" id="JADCNM010000306">
    <property type="protein sequence ID" value="KAG0448458.1"/>
    <property type="molecule type" value="Genomic_DNA"/>
</dbReference>
<dbReference type="InterPro" id="IPR039852">
    <property type="entry name" value="CAND1/CAND2"/>
</dbReference>
<dbReference type="EMBL" id="JADCNL010000305">
    <property type="protein sequence ID" value="KAG0448579.1"/>
    <property type="molecule type" value="Genomic_DNA"/>
</dbReference>
<evidence type="ECO:0000313" key="8">
    <source>
        <dbReference type="Proteomes" id="UP000639772"/>
    </source>
</evidence>
<evidence type="ECO:0000256" key="1">
    <source>
        <dbReference type="ARBA" id="ARBA00022737"/>
    </source>
</evidence>
<dbReference type="PANTHER" id="PTHR12696">
    <property type="entry name" value="TIP120"/>
    <property type="match status" value="1"/>
</dbReference>
<name>A0A835P8P9_VANPL</name>
<keyword evidence="7" id="KW-1185">Reference proteome</keyword>
<feature type="region of interest" description="Disordered" evidence="3">
    <location>
        <begin position="144"/>
        <end position="193"/>
    </location>
</feature>
<dbReference type="Gene3D" id="1.25.10.10">
    <property type="entry name" value="Leucine-rich Repeat Variant"/>
    <property type="match status" value="1"/>
</dbReference>
<dbReference type="Pfam" id="PF05678">
    <property type="entry name" value="VQ"/>
    <property type="match status" value="1"/>
</dbReference>
<dbReference type="Proteomes" id="UP000639772">
    <property type="component" value="Unassembled WGS sequence"/>
</dbReference>
<proteinExistence type="predicted"/>
<reference evidence="7 8" key="1">
    <citation type="journal article" date="2020" name="Nat. Food">
        <title>A phased Vanilla planifolia genome enables genetic improvement of flavour and production.</title>
        <authorList>
            <person name="Hasing T."/>
            <person name="Tang H."/>
            <person name="Brym M."/>
            <person name="Khazi F."/>
            <person name="Huang T."/>
            <person name="Chambers A.H."/>
        </authorList>
    </citation>
    <scope>NUCLEOTIDE SEQUENCE [LARGE SCALE GENOMIC DNA]</scope>
    <source>
        <tissue evidence="6">Leaf</tissue>
    </source>
</reference>
<keyword evidence="1" id="KW-0677">Repeat</keyword>
<dbReference type="Proteomes" id="UP000636800">
    <property type="component" value="Unassembled WGS sequence"/>
</dbReference>
<protein>
    <recommendedName>
        <fullName evidence="4">VQ domain-containing protein</fullName>
    </recommendedName>
</protein>
<feature type="domain" description="VQ" evidence="4">
    <location>
        <begin position="114"/>
        <end position="136"/>
    </location>
</feature>
<evidence type="ECO:0000256" key="3">
    <source>
        <dbReference type="SAM" id="MobiDB-lite"/>
    </source>
</evidence>
<dbReference type="InterPro" id="IPR008889">
    <property type="entry name" value="VQ"/>
</dbReference>
<evidence type="ECO:0000313" key="6">
    <source>
        <dbReference type="EMBL" id="KAG0448579.1"/>
    </source>
</evidence>
<evidence type="ECO:0000313" key="7">
    <source>
        <dbReference type="Proteomes" id="UP000636800"/>
    </source>
</evidence>
<evidence type="ECO:0000313" key="5">
    <source>
        <dbReference type="EMBL" id="KAG0448458.1"/>
    </source>
</evidence>
<evidence type="ECO:0000256" key="2">
    <source>
        <dbReference type="ARBA" id="ARBA00022786"/>
    </source>
</evidence>